<evidence type="ECO:0000313" key="3">
    <source>
        <dbReference type="Proteomes" id="UP000053660"/>
    </source>
</evidence>
<keyword evidence="1" id="KW-0472">Membrane</keyword>
<dbReference type="AlphaFoldDB" id="A0A0B1STA9"/>
<name>A0A0B1STA9_OESDE</name>
<dbReference type="Proteomes" id="UP000053660">
    <property type="component" value="Unassembled WGS sequence"/>
</dbReference>
<keyword evidence="3" id="KW-1185">Reference proteome</keyword>
<gene>
    <name evidence="2" type="ORF">OESDEN_13791</name>
</gene>
<dbReference type="OrthoDB" id="5899358at2759"/>
<proteinExistence type="predicted"/>
<evidence type="ECO:0000313" key="2">
    <source>
        <dbReference type="EMBL" id="KHJ86460.1"/>
    </source>
</evidence>
<feature type="transmembrane region" description="Helical" evidence="1">
    <location>
        <begin position="110"/>
        <end position="129"/>
    </location>
</feature>
<protein>
    <submittedName>
        <fullName evidence="2">Uncharacterized protein</fullName>
    </submittedName>
</protein>
<evidence type="ECO:0000256" key="1">
    <source>
        <dbReference type="SAM" id="Phobius"/>
    </source>
</evidence>
<keyword evidence="1" id="KW-0812">Transmembrane</keyword>
<sequence length="134" mass="14700">MLNEMETLRAELLNCHLQSHKKQISGDQLYQGPLLLRESVSLTDCPSSRFCVRQEIASGDLRTVNFICDQTPDVHGSVFVICQGVGTHVSTTPTGVQSINTCCASDYCNLYVSGSSSMSLYYVVAVILLHKLVL</sequence>
<keyword evidence="1" id="KW-1133">Transmembrane helix</keyword>
<dbReference type="EMBL" id="KN560358">
    <property type="protein sequence ID" value="KHJ86460.1"/>
    <property type="molecule type" value="Genomic_DNA"/>
</dbReference>
<reference evidence="2 3" key="1">
    <citation type="submission" date="2014-03" db="EMBL/GenBank/DDBJ databases">
        <title>Draft genome of the hookworm Oesophagostomum dentatum.</title>
        <authorList>
            <person name="Mitreva M."/>
        </authorList>
    </citation>
    <scope>NUCLEOTIDE SEQUENCE [LARGE SCALE GENOMIC DNA]</scope>
    <source>
        <strain evidence="2 3">OD-Hann</strain>
    </source>
</reference>
<accession>A0A0B1STA9</accession>
<organism evidence="2 3">
    <name type="scientific">Oesophagostomum dentatum</name>
    <name type="common">Nodular worm</name>
    <dbReference type="NCBI Taxonomy" id="61180"/>
    <lineage>
        <taxon>Eukaryota</taxon>
        <taxon>Metazoa</taxon>
        <taxon>Ecdysozoa</taxon>
        <taxon>Nematoda</taxon>
        <taxon>Chromadorea</taxon>
        <taxon>Rhabditida</taxon>
        <taxon>Rhabditina</taxon>
        <taxon>Rhabditomorpha</taxon>
        <taxon>Strongyloidea</taxon>
        <taxon>Strongylidae</taxon>
        <taxon>Oesophagostomum</taxon>
    </lineage>
</organism>